<keyword evidence="2" id="KW-1185">Reference proteome</keyword>
<dbReference type="EMBL" id="CM056742">
    <property type="protein sequence ID" value="KAJ8676366.1"/>
    <property type="molecule type" value="Genomic_DNA"/>
</dbReference>
<evidence type="ECO:0000313" key="2">
    <source>
        <dbReference type="Proteomes" id="UP001239111"/>
    </source>
</evidence>
<gene>
    <name evidence="1" type="ORF">QAD02_012153</name>
</gene>
<accession>A0ACC2NZW6</accession>
<proteinExistence type="predicted"/>
<comment type="caution">
    <text evidence="1">The sequence shown here is derived from an EMBL/GenBank/DDBJ whole genome shotgun (WGS) entry which is preliminary data.</text>
</comment>
<evidence type="ECO:0000313" key="1">
    <source>
        <dbReference type="EMBL" id="KAJ8676366.1"/>
    </source>
</evidence>
<reference evidence="1" key="1">
    <citation type="submission" date="2023-04" db="EMBL/GenBank/DDBJ databases">
        <title>A chromosome-level genome assembly of the parasitoid wasp Eretmocerus hayati.</title>
        <authorList>
            <person name="Zhong Y."/>
            <person name="Liu S."/>
            <person name="Liu Y."/>
        </authorList>
    </citation>
    <scope>NUCLEOTIDE SEQUENCE</scope>
    <source>
        <strain evidence="1">ZJU_SS_LIU_2023</strain>
    </source>
</reference>
<dbReference type="Proteomes" id="UP001239111">
    <property type="component" value="Chromosome 2"/>
</dbReference>
<name>A0ACC2NZW6_9HYME</name>
<organism evidence="1 2">
    <name type="scientific">Eretmocerus hayati</name>
    <dbReference type="NCBI Taxonomy" id="131215"/>
    <lineage>
        <taxon>Eukaryota</taxon>
        <taxon>Metazoa</taxon>
        <taxon>Ecdysozoa</taxon>
        <taxon>Arthropoda</taxon>
        <taxon>Hexapoda</taxon>
        <taxon>Insecta</taxon>
        <taxon>Pterygota</taxon>
        <taxon>Neoptera</taxon>
        <taxon>Endopterygota</taxon>
        <taxon>Hymenoptera</taxon>
        <taxon>Apocrita</taxon>
        <taxon>Proctotrupomorpha</taxon>
        <taxon>Chalcidoidea</taxon>
        <taxon>Aphelinidae</taxon>
        <taxon>Aphelininae</taxon>
        <taxon>Eretmocerus</taxon>
    </lineage>
</organism>
<protein>
    <submittedName>
        <fullName evidence="1">Uncharacterized protein</fullName>
    </submittedName>
</protein>
<sequence>MLSAKHTKEIIQQLEGIRDINSFIFDGENILHQSVKRYNSVDVVKVLQNRGADLHITIEYCGKNVIHLAIENIERKNYNATRKLVKFFIDQKVDVNAQDYARNTALHYIIKKSTNNDQSISLIDLLIQSGAQVDTSNIKGQTALHLAVEMENFALSEHLICVGANVNHKEERSKSALHISVGKCNLPITKLLIQKGAKVDNIPSDQGSLLHVAIHSSEPGKLRMDLVKLLLESGTDINACDDSLSTPLHLVLTNEDEDCAKYLIENNSTIDKRNKNDNTPLRIAIKNGLESSVKLLLSKGANPNDTKRKQGYNFVKDQNLIYHAVWSGKLPIVQLLSQYGATLTPEDKSHGLSISAMHNNTAMAKYFLSIGADPNLWTPEGENALSSALDVTHRGLSRNMVQFLLDHGADVIEYCHLPSYLSYCDRNVLCLIRHLALLTVQSVDIGEENLRVLNRVSRMKAYYESCQKELFLLKSAQIPSSTLTLYDLLIKKNHEIVKCFQNESIVALIKSDDVSSSYPEYSWNLRYKLTRGLERLDLMSKGKRFFNAIVSSAIPSEIVNVICELLSDEDLTNLGKVRFKAREKPKKFTMTLRAGRKKKNFLRQEKY</sequence>